<dbReference type="STRING" id="1219383.SAMN05421733_10570"/>
<proteinExistence type="predicted"/>
<accession>A0A1G6HE14</accession>
<dbReference type="RefSeq" id="WP_092747804.1">
    <property type="nucleotide sequence ID" value="NZ_FMYL01000005.1"/>
</dbReference>
<protein>
    <submittedName>
        <fullName evidence="1">Uncharacterized protein</fullName>
    </submittedName>
</protein>
<organism evidence="1 2">
    <name type="scientific">Acinetobacter boissieri</name>
    <dbReference type="NCBI Taxonomy" id="1219383"/>
    <lineage>
        <taxon>Bacteria</taxon>
        <taxon>Pseudomonadati</taxon>
        <taxon>Pseudomonadota</taxon>
        <taxon>Gammaproteobacteria</taxon>
        <taxon>Moraxellales</taxon>
        <taxon>Moraxellaceae</taxon>
        <taxon>Acinetobacter</taxon>
    </lineage>
</organism>
<sequence>MSTSIDRPYVLIGYTRSFNASSSHMVVNSAPVDIIDLAMVSGGFTDVRASIKTMKKDPLVMGTLVLTKEAYMCISEKMKALEAQYGG</sequence>
<dbReference type="EMBL" id="FMYL01000005">
    <property type="protein sequence ID" value="SDB92384.1"/>
    <property type="molecule type" value="Genomic_DNA"/>
</dbReference>
<evidence type="ECO:0000313" key="1">
    <source>
        <dbReference type="EMBL" id="SDB92384.1"/>
    </source>
</evidence>
<reference evidence="2" key="1">
    <citation type="submission" date="2016-09" db="EMBL/GenBank/DDBJ databases">
        <authorList>
            <person name="Varghese N."/>
            <person name="Submissions S."/>
        </authorList>
    </citation>
    <scope>NUCLEOTIDE SEQUENCE [LARGE SCALE GENOMIC DNA]</scope>
    <source>
        <strain evidence="2">ANC 4422</strain>
    </source>
</reference>
<dbReference type="AlphaFoldDB" id="A0A1G6HE14"/>
<keyword evidence="2" id="KW-1185">Reference proteome</keyword>
<gene>
    <name evidence="1" type="ORF">SAMN05421733_10570</name>
</gene>
<dbReference type="Proteomes" id="UP000242501">
    <property type="component" value="Unassembled WGS sequence"/>
</dbReference>
<name>A0A1G6HE14_9GAMM</name>
<evidence type="ECO:0000313" key="2">
    <source>
        <dbReference type="Proteomes" id="UP000242501"/>
    </source>
</evidence>